<dbReference type="SUPFAM" id="SSF103481">
    <property type="entry name" value="Multidrug resistance efflux transporter EmrE"/>
    <property type="match status" value="2"/>
</dbReference>
<dbReference type="InterPro" id="IPR000620">
    <property type="entry name" value="EamA_dom"/>
</dbReference>
<dbReference type="Pfam" id="PF00892">
    <property type="entry name" value="EamA"/>
    <property type="match status" value="2"/>
</dbReference>
<sequence length="281" mass="30997">MLWFISALGTAVCFGVNNTLFKWGALQHLSKVCIQLFFYWISFFILLLFTIIKGSFEFHILPILTGALIGILNANGNIQMSKAFEKGPASITSTIIAMNTVIVVIATSLLFPQSIPLTNWIGIVIIILAACIIQYQPNKTAHIEYKLWILSCCLALLSIGTVGVIMKFSTYQHFSMGEMLVSMYGGGAVYLSLLARKEFKKLTAHKIEIKIGILVGILSTIGYSCYLFALKEGPSSVVYPIISLNCIVVLIGSLIIFKERLKKYQLIGIILTLCGIVLTKI</sequence>
<evidence type="ECO:0000256" key="2">
    <source>
        <dbReference type="ARBA" id="ARBA00007362"/>
    </source>
</evidence>
<dbReference type="Gene3D" id="1.10.3730.20">
    <property type="match status" value="1"/>
</dbReference>
<feature type="domain" description="EamA" evidence="6">
    <location>
        <begin position="2"/>
        <end position="133"/>
    </location>
</feature>
<comment type="subcellular location">
    <subcellularLocation>
        <location evidence="1">Endomembrane system</location>
        <topology evidence="1">Multi-pass membrane protein</topology>
    </subcellularLocation>
</comment>
<evidence type="ECO:0000256" key="5">
    <source>
        <dbReference type="ARBA" id="ARBA00023136"/>
    </source>
</evidence>
<dbReference type="RefSeq" id="WP_034653065.1">
    <property type="nucleotide sequence ID" value="NZ_BCVB01000002.1"/>
</dbReference>
<keyword evidence="4" id="KW-1133">Transmembrane helix</keyword>
<dbReference type="HOGENOM" id="CLU_972282_0_0_9"/>
<evidence type="ECO:0000256" key="3">
    <source>
        <dbReference type="ARBA" id="ARBA00022692"/>
    </source>
</evidence>
<keyword evidence="5" id="KW-0472">Membrane</keyword>
<evidence type="ECO:0000313" key="7">
    <source>
        <dbReference type="EMBL" id="AJI23319.1"/>
    </source>
</evidence>
<name>A0A0B6AU10_PRIM2</name>
<reference evidence="7 8" key="1">
    <citation type="journal article" date="2015" name="Genome Announc.">
        <title>Complete genome sequences for 35 biothreat assay-relevant bacillus species.</title>
        <authorList>
            <person name="Johnson S.L."/>
            <person name="Daligault H.E."/>
            <person name="Davenport K.W."/>
            <person name="Jaissle J."/>
            <person name="Frey K.G."/>
            <person name="Ladner J.T."/>
            <person name="Broomall S.M."/>
            <person name="Bishop-Lilly K.A."/>
            <person name="Bruce D.C."/>
            <person name="Gibbons H.S."/>
            <person name="Coyne S.R."/>
            <person name="Lo C.C."/>
            <person name="Meincke L."/>
            <person name="Munk A.C."/>
            <person name="Koroleva G.I."/>
            <person name="Rosenzweig C.N."/>
            <person name="Palacios G.F."/>
            <person name="Redden C.L."/>
            <person name="Minogue T.D."/>
            <person name="Chain P.S."/>
        </authorList>
    </citation>
    <scope>NUCLEOTIDE SEQUENCE [LARGE SCALE GENOMIC DNA]</scope>
    <source>
        <strain evidence="8">ATCC 14581 / DSM 32 / JCM 2506 / NBRC 15308 / NCIMB 9376 / NCTC 10342 / NRRL B-14308 / VKM B-512</strain>
    </source>
</reference>
<dbReference type="KEGG" id="bmeg:BG04_4015"/>
<dbReference type="PANTHER" id="PTHR32322:SF2">
    <property type="entry name" value="EAMA DOMAIN-CONTAINING PROTEIN"/>
    <property type="match status" value="1"/>
</dbReference>
<evidence type="ECO:0000256" key="1">
    <source>
        <dbReference type="ARBA" id="ARBA00004127"/>
    </source>
</evidence>
<dbReference type="AlphaFoldDB" id="A0A0B6AU10"/>
<evidence type="ECO:0000259" key="6">
    <source>
        <dbReference type="Pfam" id="PF00892"/>
    </source>
</evidence>
<evidence type="ECO:0000313" key="8">
    <source>
        <dbReference type="Proteomes" id="UP000031829"/>
    </source>
</evidence>
<comment type="similarity">
    <text evidence="2">Belongs to the EamA transporter family.</text>
</comment>
<proteinExistence type="inferred from homology"/>
<dbReference type="EMBL" id="CP009920">
    <property type="protein sequence ID" value="AJI23319.1"/>
    <property type="molecule type" value="Genomic_DNA"/>
</dbReference>
<dbReference type="InterPro" id="IPR037185">
    <property type="entry name" value="EmrE-like"/>
</dbReference>
<dbReference type="GO" id="GO:0016020">
    <property type="term" value="C:membrane"/>
    <property type="evidence" value="ECO:0007669"/>
    <property type="project" value="UniProtKB-SubCell"/>
</dbReference>
<evidence type="ECO:0000256" key="4">
    <source>
        <dbReference type="ARBA" id="ARBA00022989"/>
    </source>
</evidence>
<keyword evidence="3" id="KW-0812">Transmembrane</keyword>
<dbReference type="PANTHER" id="PTHR32322">
    <property type="entry name" value="INNER MEMBRANE TRANSPORTER"/>
    <property type="match status" value="1"/>
</dbReference>
<feature type="domain" description="EamA" evidence="6">
    <location>
        <begin position="147"/>
        <end position="279"/>
    </location>
</feature>
<organism evidence="7 8">
    <name type="scientific">Priestia megaterium (strain ATCC 14581 / DSM 32 / CCUG 1817 / JCM 2506 / NBRC 15308 / NCIMB 9376 / NCTC 10342 / NRRL B-14308 / VKM B-512 / Ford 19)</name>
    <name type="common">Bacillus megaterium</name>
    <dbReference type="NCBI Taxonomy" id="1348623"/>
    <lineage>
        <taxon>Bacteria</taxon>
        <taxon>Bacillati</taxon>
        <taxon>Bacillota</taxon>
        <taxon>Bacilli</taxon>
        <taxon>Bacillales</taxon>
        <taxon>Bacillaceae</taxon>
        <taxon>Priestia</taxon>
    </lineage>
</organism>
<accession>A0A0B6AU10</accession>
<dbReference type="Proteomes" id="UP000031829">
    <property type="component" value="Chromosome"/>
</dbReference>
<dbReference type="GeneID" id="93642043"/>
<gene>
    <name evidence="7" type="ORF">BG04_4015</name>
</gene>
<protein>
    <submittedName>
        <fullName evidence="7">EamA-like transporter family protein</fullName>
    </submittedName>
</protein>
<dbReference type="InterPro" id="IPR050638">
    <property type="entry name" value="AA-Vitamin_Transporters"/>
</dbReference>